<dbReference type="InterPro" id="IPR050156">
    <property type="entry name" value="TC-AMP_synthase_SUA5"/>
</dbReference>
<feature type="binding site" evidence="14">
    <location>
        <position position="219"/>
    </location>
    <ligand>
        <name>ATP</name>
        <dbReference type="ChEBI" id="CHEBI:30616"/>
    </ligand>
</feature>
<dbReference type="InterPro" id="IPR005145">
    <property type="entry name" value="Sua5_C"/>
</dbReference>
<keyword evidence="10 13" id="KW-0067">ATP-binding</keyword>
<dbReference type="GO" id="GO:0005524">
    <property type="term" value="F:ATP binding"/>
    <property type="evidence" value="ECO:0007669"/>
    <property type="project" value="UniProtKB-UniRule"/>
</dbReference>
<dbReference type="InterPro" id="IPR017945">
    <property type="entry name" value="DHBP_synth_RibB-like_a/b_dom"/>
</dbReference>
<accession>D6YTK3</accession>
<dbReference type="STRING" id="716544.wcw_0089"/>
<dbReference type="SUPFAM" id="SSF55821">
    <property type="entry name" value="YrdC/RibB"/>
    <property type="match status" value="1"/>
</dbReference>
<feature type="binding site" evidence="14">
    <location>
        <position position="140"/>
    </location>
    <ligand>
        <name>ATP</name>
        <dbReference type="ChEBI" id="CHEBI:30616"/>
    </ligand>
</feature>
<keyword evidence="9 13" id="KW-0547">Nucleotide-binding</keyword>
<dbReference type="eggNOG" id="COG0009">
    <property type="taxonomic scope" value="Bacteria"/>
</dbReference>
<feature type="binding site" evidence="14">
    <location>
        <position position="51"/>
    </location>
    <ligand>
        <name>ATP</name>
        <dbReference type="ChEBI" id="CHEBI:30616"/>
    </ligand>
</feature>
<keyword evidence="5 13" id="KW-0963">Cytoplasm</keyword>
<evidence type="ECO:0000256" key="10">
    <source>
        <dbReference type="ARBA" id="ARBA00022840"/>
    </source>
</evidence>
<comment type="function">
    <text evidence="13">Required for the formation of a threonylcarbamoyl group on adenosine at position 37 (t(6)A37) in tRNAs that read codons beginning with adenine.</text>
</comment>
<evidence type="ECO:0000256" key="5">
    <source>
        <dbReference type="ARBA" id="ARBA00022490"/>
    </source>
</evidence>
<protein>
    <recommendedName>
        <fullName evidence="4 13">Threonylcarbamoyl-AMP synthase</fullName>
        <shortName evidence="13">TC-AMP synthase</shortName>
        <ecNumber evidence="3 13">2.7.7.87</ecNumber>
    </recommendedName>
    <alternativeName>
        <fullName evidence="11 13">L-threonylcarbamoyladenylate synthase</fullName>
    </alternativeName>
</protein>
<feature type="domain" description="YrdC-like" evidence="15">
    <location>
        <begin position="2"/>
        <end position="187"/>
    </location>
</feature>
<dbReference type="InterPro" id="IPR038385">
    <property type="entry name" value="Sua5/YwlC_C"/>
</dbReference>
<dbReference type="EC" id="2.7.7.87" evidence="3 13"/>
<dbReference type="OrthoDB" id="9814580at2"/>
<feature type="binding site" evidence="14">
    <location>
        <position position="47"/>
    </location>
    <ligand>
        <name>ATP</name>
        <dbReference type="ChEBI" id="CHEBI:30616"/>
    </ligand>
</feature>
<dbReference type="AlphaFoldDB" id="D6YTK3"/>
<dbReference type="PROSITE" id="PS51163">
    <property type="entry name" value="YRDC"/>
    <property type="match status" value="1"/>
</dbReference>
<evidence type="ECO:0000256" key="3">
    <source>
        <dbReference type="ARBA" id="ARBA00012584"/>
    </source>
</evidence>
<evidence type="ECO:0000259" key="15">
    <source>
        <dbReference type="PROSITE" id="PS51163"/>
    </source>
</evidence>
<comment type="similarity">
    <text evidence="2 13">Belongs to the SUA5 family.</text>
</comment>
<dbReference type="EMBL" id="CP001928">
    <property type="protein sequence ID" value="ADI37464.1"/>
    <property type="molecule type" value="Genomic_DNA"/>
</dbReference>
<dbReference type="Gene3D" id="3.90.870.10">
    <property type="entry name" value="DHBP synthase"/>
    <property type="match status" value="1"/>
</dbReference>
<dbReference type="PIRSF" id="PIRSF004930">
    <property type="entry name" value="Tln_factor_SUA5"/>
    <property type="match status" value="1"/>
</dbReference>
<proteinExistence type="inferred from homology"/>
<dbReference type="KEGG" id="wch:wcw_0089"/>
<dbReference type="Gene3D" id="3.40.50.11030">
    <property type="entry name" value="Threonylcarbamoyl-AMP synthase, C-terminal domain"/>
    <property type="match status" value="1"/>
</dbReference>
<keyword evidence="7 13" id="KW-0819">tRNA processing</keyword>
<dbReference type="GO" id="GO:0005737">
    <property type="term" value="C:cytoplasm"/>
    <property type="evidence" value="ECO:0007669"/>
    <property type="project" value="UniProtKB-SubCell"/>
</dbReference>
<dbReference type="HOGENOM" id="CLU_031397_0_1_0"/>
<evidence type="ECO:0000256" key="7">
    <source>
        <dbReference type="ARBA" id="ARBA00022694"/>
    </source>
</evidence>
<feature type="binding site" evidence="14">
    <location>
        <position position="56"/>
    </location>
    <ligand>
        <name>L-threonine</name>
        <dbReference type="ChEBI" id="CHEBI:57926"/>
    </ligand>
</feature>
<evidence type="ECO:0000256" key="4">
    <source>
        <dbReference type="ARBA" id="ARBA00015492"/>
    </source>
</evidence>
<dbReference type="PANTHER" id="PTHR17490:SF16">
    <property type="entry name" value="THREONYLCARBAMOYL-AMP SYNTHASE"/>
    <property type="match status" value="1"/>
</dbReference>
<feature type="binding site" evidence="14">
    <location>
        <position position="132"/>
    </location>
    <ligand>
        <name>ATP</name>
        <dbReference type="ChEBI" id="CHEBI:30616"/>
    </ligand>
</feature>
<dbReference type="PANTHER" id="PTHR17490">
    <property type="entry name" value="SUA5"/>
    <property type="match status" value="1"/>
</dbReference>
<dbReference type="GO" id="GO:0003725">
    <property type="term" value="F:double-stranded RNA binding"/>
    <property type="evidence" value="ECO:0007669"/>
    <property type="project" value="UniProtKB-UniRule"/>
</dbReference>
<gene>
    <name evidence="16" type="ordered locus">wcw_0089</name>
</gene>
<feature type="binding site" evidence="14">
    <location>
        <position position="24"/>
    </location>
    <ligand>
        <name>L-threonine</name>
        <dbReference type="ChEBI" id="CHEBI:57926"/>
    </ligand>
</feature>
<dbReference type="GO" id="GO:0000049">
    <property type="term" value="F:tRNA binding"/>
    <property type="evidence" value="ECO:0007669"/>
    <property type="project" value="TreeGrafter"/>
</dbReference>
<dbReference type="NCBIfam" id="TIGR00057">
    <property type="entry name" value="L-threonylcarbamoyladenylate synthase"/>
    <property type="match status" value="1"/>
</dbReference>
<dbReference type="RefSeq" id="WP_013181192.1">
    <property type="nucleotide sequence ID" value="NC_014225.1"/>
</dbReference>
<evidence type="ECO:0000256" key="12">
    <source>
        <dbReference type="ARBA" id="ARBA00048366"/>
    </source>
</evidence>
<dbReference type="InterPro" id="IPR006070">
    <property type="entry name" value="Sua5-like_dom"/>
</dbReference>
<dbReference type="InterPro" id="IPR010923">
    <property type="entry name" value="T(6)A37_SUA5"/>
</dbReference>
<reference evidence="16 17" key="1">
    <citation type="journal article" date="2010" name="PLoS ONE">
        <title>The Waddlia genome: a window into chlamydial biology.</title>
        <authorList>
            <person name="Bertelli C."/>
            <person name="Collyn F."/>
            <person name="Croxatto A."/>
            <person name="Ruckert C."/>
            <person name="Polkinghorne A."/>
            <person name="Kebbi-Beghdadi C."/>
            <person name="Goesmann A."/>
            <person name="Vaughan L."/>
            <person name="Greub G."/>
        </authorList>
    </citation>
    <scope>NUCLEOTIDE SEQUENCE [LARGE SCALE GENOMIC DNA]</scope>
    <source>
        <strain evidence="17">ATCC VR-1470 / WSU 86-1044</strain>
    </source>
</reference>
<evidence type="ECO:0000256" key="11">
    <source>
        <dbReference type="ARBA" id="ARBA00029774"/>
    </source>
</evidence>
<feature type="binding site" evidence="14">
    <location>
        <position position="169"/>
    </location>
    <ligand>
        <name>L-threonine</name>
        <dbReference type="ChEBI" id="CHEBI:57926"/>
    </ligand>
</feature>
<dbReference type="Pfam" id="PF03481">
    <property type="entry name" value="Sua5_C"/>
    <property type="match status" value="1"/>
</dbReference>
<dbReference type="GO" id="GO:0061710">
    <property type="term" value="F:L-threonylcarbamoyladenylate synthase"/>
    <property type="evidence" value="ECO:0007669"/>
    <property type="project" value="UniProtKB-EC"/>
</dbReference>
<feature type="binding site" evidence="14">
    <location>
        <position position="111"/>
    </location>
    <ligand>
        <name>L-threonine</name>
        <dbReference type="ChEBI" id="CHEBI:57926"/>
    </ligand>
</feature>
<evidence type="ECO:0000256" key="14">
    <source>
        <dbReference type="PIRSR" id="PIRSR004930-1"/>
    </source>
</evidence>
<organism evidence="16 17">
    <name type="scientific">Waddlia chondrophila (strain ATCC VR-1470 / WSU 86-1044)</name>
    <dbReference type="NCBI Taxonomy" id="716544"/>
    <lineage>
        <taxon>Bacteria</taxon>
        <taxon>Pseudomonadati</taxon>
        <taxon>Chlamydiota</taxon>
        <taxon>Chlamydiia</taxon>
        <taxon>Parachlamydiales</taxon>
        <taxon>Waddliaceae</taxon>
        <taxon>Waddlia</taxon>
    </lineage>
</organism>
<evidence type="ECO:0000256" key="6">
    <source>
        <dbReference type="ARBA" id="ARBA00022679"/>
    </source>
</evidence>
<comment type="catalytic activity">
    <reaction evidence="12 13">
        <text>L-threonine + hydrogencarbonate + ATP = L-threonylcarbamoyladenylate + diphosphate + H2O</text>
        <dbReference type="Rhea" id="RHEA:36407"/>
        <dbReference type="ChEBI" id="CHEBI:15377"/>
        <dbReference type="ChEBI" id="CHEBI:17544"/>
        <dbReference type="ChEBI" id="CHEBI:30616"/>
        <dbReference type="ChEBI" id="CHEBI:33019"/>
        <dbReference type="ChEBI" id="CHEBI:57926"/>
        <dbReference type="ChEBI" id="CHEBI:73682"/>
        <dbReference type="EC" id="2.7.7.87"/>
    </reaction>
</comment>
<dbReference type="GO" id="GO:0006450">
    <property type="term" value="P:regulation of translational fidelity"/>
    <property type="evidence" value="ECO:0007669"/>
    <property type="project" value="TreeGrafter"/>
</dbReference>
<dbReference type="Pfam" id="PF01300">
    <property type="entry name" value="Sua5_yciO_yrdC"/>
    <property type="match status" value="1"/>
</dbReference>
<evidence type="ECO:0000256" key="9">
    <source>
        <dbReference type="ARBA" id="ARBA00022741"/>
    </source>
</evidence>
<sequence>MRIDSRQAIRMLLSGEVVALPTETVYGLAASLKFPEAIKKIFSLKGRPSDNPLIVHVGKIEQLSSYVTTFPPGFESLAEAFWPGALTLIIDANKEMVPEAVRAGLSTVAVRIPSHAKTRQVLEETGALVMPSANLSGRPSATTAQHVIDDFQDAAPVLDGGKCQQGVESTIMIFRDTRWVIAREGAVTAEEIALVLGYAPDFSERTAKPICPGQHYKHYAPNAVLKPLGKDQTGVVIGFSDRKYPHSTALYILGDLSEPEIVAGNLYSVLRALDTDGVQEAFIDWDFPNEGLWRTIRERLRKASMSH</sequence>
<evidence type="ECO:0000256" key="8">
    <source>
        <dbReference type="ARBA" id="ARBA00022695"/>
    </source>
</evidence>
<evidence type="ECO:0000256" key="13">
    <source>
        <dbReference type="PIRNR" id="PIRNR004930"/>
    </source>
</evidence>
<evidence type="ECO:0000256" key="2">
    <source>
        <dbReference type="ARBA" id="ARBA00007663"/>
    </source>
</evidence>
<dbReference type="Proteomes" id="UP000001505">
    <property type="component" value="Chromosome"/>
</dbReference>
<feature type="binding site" evidence="14">
    <location>
        <position position="107"/>
    </location>
    <ligand>
        <name>ATP</name>
        <dbReference type="ChEBI" id="CHEBI:30616"/>
    </ligand>
</feature>
<comment type="subcellular location">
    <subcellularLocation>
        <location evidence="1 13">Cytoplasm</location>
    </subcellularLocation>
</comment>
<name>D6YTK3_WADCW</name>
<evidence type="ECO:0000313" key="16">
    <source>
        <dbReference type="EMBL" id="ADI37464.1"/>
    </source>
</evidence>
<evidence type="ECO:0000313" key="17">
    <source>
        <dbReference type="Proteomes" id="UP000001505"/>
    </source>
</evidence>
<keyword evidence="17" id="KW-1185">Reference proteome</keyword>
<keyword evidence="8 13" id="KW-0548">Nucleotidyltransferase</keyword>
<dbReference type="GO" id="GO:0008033">
    <property type="term" value="P:tRNA processing"/>
    <property type="evidence" value="ECO:0007669"/>
    <property type="project" value="UniProtKB-KW"/>
</dbReference>
<feature type="binding site" evidence="14">
    <location>
        <position position="183"/>
    </location>
    <ligand>
        <name>ATP</name>
        <dbReference type="ChEBI" id="CHEBI:30616"/>
    </ligand>
</feature>
<evidence type="ECO:0000256" key="1">
    <source>
        <dbReference type="ARBA" id="ARBA00004496"/>
    </source>
</evidence>
<keyword evidence="6 13" id="KW-0808">Transferase</keyword>